<dbReference type="CDD" id="cd16841">
    <property type="entry name" value="RraA_family"/>
    <property type="match status" value="1"/>
</dbReference>
<keyword evidence="6" id="KW-1185">Reference proteome</keyword>
<dbReference type="Proteomes" id="UP001362100">
    <property type="component" value="Unassembled WGS sequence"/>
</dbReference>
<dbReference type="Pfam" id="PF03737">
    <property type="entry name" value="RraA-like"/>
    <property type="match status" value="1"/>
</dbReference>
<reference evidence="5 6" key="1">
    <citation type="submission" date="2023-12" db="EMBL/GenBank/DDBJ databases">
        <title>Gut-associated functions are favored during microbiome assembly across C. elegans life.</title>
        <authorList>
            <person name="Zimmermann J."/>
        </authorList>
    </citation>
    <scope>NUCLEOTIDE SEQUENCE [LARGE SCALE GENOMIC DNA]</scope>
    <source>
        <strain evidence="5 6">BIGb0393</strain>
    </source>
</reference>
<dbReference type="NCBIfam" id="NF004850">
    <property type="entry name" value="PRK06201.1"/>
    <property type="match status" value="1"/>
</dbReference>
<gene>
    <name evidence="5" type="ORF">WH298_20815</name>
</gene>
<dbReference type="SUPFAM" id="SSF89562">
    <property type="entry name" value="RraA-like"/>
    <property type="match status" value="1"/>
</dbReference>
<protein>
    <recommendedName>
        <fullName evidence="2">Putative 4-hydroxy-4-methyl-2-oxoglutarate aldolase</fullName>
    </recommendedName>
    <alternativeName>
        <fullName evidence="3">Regulator of ribonuclease activity homolog</fullName>
    </alternativeName>
    <alternativeName>
        <fullName evidence="4">RraA-like protein</fullName>
    </alternativeName>
</protein>
<evidence type="ECO:0000256" key="1">
    <source>
        <dbReference type="ARBA" id="ARBA00001968"/>
    </source>
</evidence>
<evidence type="ECO:0000256" key="4">
    <source>
        <dbReference type="ARBA" id="ARBA00030169"/>
    </source>
</evidence>
<dbReference type="RefSeq" id="WP_049853377.1">
    <property type="nucleotide sequence ID" value="NZ_JACAWY010000002.1"/>
</dbReference>
<evidence type="ECO:0000256" key="2">
    <source>
        <dbReference type="ARBA" id="ARBA00016549"/>
    </source>
</evidence>
<dbReference type="InterPro" id="IPR005493">
    <property type="entry name" value="RraA/RraA-like"/>
</dbReference>
<organism evidence="5 6">
    <name type="scientific">Pantoea nemavictus</name>
    <dbReference type="NCBI Taxonomy" id="2726955"/>
    <lineage>
        <taxon>Bacteria</taxon>
        <taxon>Pseudomonadati</taxon>
        <taxon>Pseudomonadota</taxon>
        <taxon>Gammaproteobacteria</taxon>
        <taxon>Enterobacterales</taxon>
        <taxon>Erwiniaceae</taxon>
        <taxon>Pantoea</taxon>
    </lineage>
</organism>
<comment type="cofactor">
    <cofactor evidence="1">
        <name>a divalent metal cation</name>
        <dbReference type="ChEBI" id="CHEBI:60240"/>
    </cofactor>
</comment>
<proteinExistence type="predicted"/>
<name>A0ABU8PYF9_9GAMM</name>
<accession>A0ABU8PYF9</accession>
<dbReference type="Gene3D" id="3.50.30.40">
    <property type="entry name" value="Ribonuclease E inhibitor RraA/RraA-like"/>
    <property type="match status" value="1"/>
</dbReference>
<dbReference type="EMBL" id="JBBGZW010000002">
    <property type="protein sequence ID" value="MEJ5047633.1"/>
    <property type="molecule type" value="Genomic_DNA"/>
</dbReference>
<comment type="caution">
    <text evidence="5">The sequence shown here is derived from an EMBL/GenBank/DDBJ whole genome shotgun (WGS) entry which is preliminary data.</text>
</comment>
<evidence type="ECO:0000313" key="6">
    <source>
        <dbReference type="Proteomes" id="UP001362100"/>
    </source>
</evidence>
<evidence type="ECO:0000256" key="3">
    <source>
        <dbReference type="ARBA" id="ARBA00029596"/>
    </source>
</evidence>
<dbReference type="PANTHER" id="PTHR33254:SF4">
    <property type="entry name" value="4-HYDROXY-4-METHYL-2-OXOGLUTARATE ALDOLASE 3-RELATED"/>
    <property type="match status" value="1"/>
</dbReference>
<dbReference type="PANTHER" id="PTHR33254">
    <property type="entry name" value="4-HYDROXY-4-METHYL-2-OXOGLUTARATE ALDOLASE 3-RELATED"/>
    <property type="match status" value="1"/>
</dbReference>
<dbReference type="InterPro" id="IPR036704">
    <property type="entry name" value="RraA/RraA-like_sf"/>
</dbReference>
<sequence length="224" mass="23854">MSGFRIITRTRKASAQQIAAYQDLPVANISDAMHRLTAGGANLRPYHAGGYMAGAALTVKCRPGDNLLVHYALNIAEPGDVIVVDAGGEVTNAIVGELMLTYAAKKRIAGVVINGAVRDSQSIRKNALPVYAAGVTHRGPYKDGPGEVNVPISLNGMVIEAGDLIVGDDDGVLCVPYQQIDEIHALASERRSGEIAKLQAIAEGRNKRDWVEKKLRELGCIFPA</sequence>
<evidence type="ECO:0000313" key="5">
    <source>
        <dbReference type="EMBL" id="MEJ5047633.1"/>
    </source>
</evidence>